<protein>
    <submittedName>
        <fullName evidence="5">N-acetylmuramoyl-L-alanine amidase</fullName>
    </submittedName>
</protein>
<dbReference type="SUPFAM" id="SSF53187">
    <property type="entry name" value="Zn-dependent exopeptidases"/>
    <property type="match status" value="1"/>
</dbReference>
<name>A0ABU4JQ94_9CLOT</name>
<evidence type="ECO:0000256" key="2">
    <source>
        <dbReference type="SAM" id="MobiDB-lite"/>
    </source>
</evidence>
<keyword evidence="1" id="KW-0378">Hydrolase</keyword>
<reference evidence="5 6" key="1">
    <citation type="submission" date="2023-04" db="EMBL/GenBank/DDBJ databases">
        <title>Clostridium tannerae sp. nov., isolated from the fecal material of an alpaca.</title>
        <authorList>
            <person name="Miller S."/>
            <person name="Hendry M."/>
            <person name="King J."/>
            <person name="Sankaranarayanan K."/>
            <person name="Lawson P.A."/>
        </authorList>
    </citation>
    <scope>NUCLEOTIDE SEQUENCE [LARGE SCALE GENOMIC DNA]</scope>
    <source>
        <strain evidence="5 6">A1-XYC3</strain>
    </source>
</reference>
<dbReference type="PANTHER" id="PTHR30404">
    <property type="entry name" value="N-ACETYLMURAMOYL-L-ALANINE AMIDASE"/>
    <property type="match status" value="1"/>
</dbReference>
<organism evidence="5 6">
    <name type="scientific">Clostridium tanneri</name>
    <dbReference type="NCBI Taxonomy" id="3037988"/>
    <lineage>
        <taxon>Bacteria</taxon>
        <taxon>Bacillati</taxon>
        <taxon>Bacillota</taxon>
        <taxon>Clostridia</taxon>
        <taxon>Eubacteriales</taxon>
        <taxon>Clostridiaceae</taxon>
        <taxon>Clostridium</taxon>
    </lineage>
</organism>
<dbReference type="InterPro" id="IPR002508">
    <property type="entry name" value="MurNAc-LAA_cat"/>
</dbReference>
<dbReference type="Pfam" id="PF01520">
    <property type="entry name" value="Amidase_3"/>
    <property type="match status" value="1"/>
</dbReference>
<feature type="signal peptide" evidence="3">
    <location>
        <begin position="1"/>
        <end position="19"/>
    </location>
</feature>
<evidence type="ECO:0000259" key="4">
    <source>
        <dbReference type="SMART" id="SM00646"/>
    </source>
</evidence>
<feature type="compositionally biased region" description="Basic and acidic residues" evidence="2">
    <location>
        <begin position="28"/>
        <end position="85"/>
    </location>
</feature>
<feature type="domain" description="MurNAc-LAA" evidence="4">
    <location>
        <begin position="165"/>
        <end position="283"/>
    </location>
</feature>
<feature type="chain" id="PRO_5045529361" evidence="3">
    <location>
        <begin position="20"/>
        <end position="287"/>
    </location>
</feature>
<dbReference type="CDD" id="cd02696">
    <property type="entry name" value="MurNAc-LAA"/>
    <property type="match status" value="1"/>
</dbReference>
<keyword evidence="6" id="KW-1185">Reference proteome</keyword>
<dbReference type="InterPro" id="IPR050695">
    <property type="entry name" value="N-acetylmuramoyl_amidase_3"/>
</dbReference>
<keyword evidence="3" id="KW-0732">Signal</keyword>
<sequence length="287" mass="31184">MKFKLKIISLILGTTLLFAGCGGNKADLSTENKPEETKVESSKETNNNKENKKAAEVKKPTEAKPVTEVEKPKTEEPKVEKRKLIVLDPGHGNRSNLEKEPISPGASELKIKDGGGAEGVNSKTPEYAITMGITIKLKAILEKEGYNVIMTKTMDSESLGNIERAEVGNKNNADLVLRIHADSSESSSASGASMLVPAPIGYVKDKVDISRRYGQIILKSLTDEVGMANKGVVERADMTGFNWSKVPVVLVETGFLSNPQEDKLLNSQEYQQRIAEALCNGIKKALN</sequence>
<gene>
    <name evidence="5" type="ORF">P8V03_03960</name>
</gene>
<dbReference type="PROSITE" id="PS51257">
    <property type="entry name" value="PROKAR_LIPOPROTEIN"/>
    <property type="match status" value="1"/>
</dbReference>
<evidence type="ECO:0000313" key="6">
    <source>
        <dbReference type="Proteomes" id="UP001281656"/>
    </source>
</evidence>
<dbReference type="Gene3D" id="3.40.630.40">
    <property type="entry name" value="Zn-dependent exopeptidases"/>
    <property type="match status" value="1"/>
</dbReference>
<evidence type="ECO:0000313" key="5">
    <source>
        <dbReference type="EMBL" id="MDW8800305.1"/>
    </source>
</evidence>
<evidence type="ECO:0000256" key="1">
    <source>
        <dbReference type="ARBA" id="ARBA00022801"/>
    </source>
</evidence>
<feature type="region of interest" description="Disordered" evidence="2">
    <location>
        <begin position="26"/>
        <end position="117"/>
    </location>
</feature>
<proteinExistence type="predicted"/>
<dbReference type="PANTHER" id="PTHR30404:SF0">
    <property type="entry name" value="N-ACETYLMURAMOYL-L-ALANINE AMIDASE AMIC"/>
    <property type="match status" value="1"/>
</dbReference>
<dbReference type="Proteomes" id="UP001281656">
    <property type="component" value="Unassembled WGS sequence"/>
</dbReference>
<accession>A0ABU4JQ94</accession>
<dbReference type="SMART" id="SM00646">
    <property type="entry name" value="Ami_3"/>
    <property type="match status" value="1"/>
</dbReference>
<dbReference type="EMBL" id="JARUJP010000003">
    <property type="protein sequence ID" value="MDW8800305.1"/>
    <property type="molecule type" value="Genomic_DNA"/>
</dbReference>
<comment type="caution">
    <text evidence="5">The sequence shown here is derived from an EMBL/GenBank/DDBJ whole genome shotgun (WGS) entry which is preliminary data.</text>
</comment>
<evidence type="ECO:0000256" key="3">
    <source>
        <dbReference type="SAM" id="SignalP"/>
    </source>
</evidence>